<evidence type="ECO:0000313" key="1">
    <source>
        <dbReference type="EMBL" id="XAM42804.1"/>
    </source>
</evidence>
<accession>A0ABZ3FII4</accession>
<dbReference type="InterPro" id="IPR023198">
    <property type="entry name" value="PGP-like_dom2"/>
</dbReference>
<dbReference type="Gene3D" id="1.10.150.240">
    <property type="entry name" value="Putative phosphatase, domain 2"/>
    <property type="match status" value="1"/>
</dbReference>
<dbReference type="InterPro" id="IPR023214">
    <property type="entry name" value="HAD_sf"/>
</dbReference>
<dbReference type="SFLD" id="SFLDG01135">
    <property type="entry name" value="C1.5.6:_HAD__Beta-PGM__Phospha"/>
    <property type="match status" value="1"/>
</dbReference>
<dbReference type="Pfam" id="PF13419">
    <property type="entry name" value="HAD_2"/>
    <property type="match status" value="1"/>
</dbReference>
<sequence>MEGSLKSLRGCKPSLIMLRNKFVFMILLIINDKFRGTNMKYKLCLFDFDYTLADTTKPIVECFRHTFETMNIDGFDREKAIKTIGMTLDNAFPELTGIKDEKKVQELVSIYRVKSDEITIENTVLFEDTVETLQTLKKNGIKVGIVSSRMGARIDKILEHLNCRKYVDYIIGYENVTTHKPNPEGLMKALDYFNCKKEDVLYVGDSYIDAKAAENGQIDFVGVTTGTTSQNDFKEYNNIKIVNNISSILDVI</sequence>
<dbReference type="EMBL" id="CP154622">
    <property type="protein sequence ID" value="XAM42804.1"/>
    <property type="molecule type" value="Genomic_DNA"/>
</dbReference>
<dbReference type="NCBIfam" id="TIGR01549">
    <property type="entry name" value="HAD-SF-IA-v1"/>
    <property type="match status" value="1"/>
</dbReference>
<protein>
    <submittedName>
        <fullName evidence="1">Pyrophosphatase PpaX</fullName>
        <ecNumber evidence="1">3.6.1.1</ecNumber>
    </submittedName>
</protein>
<keyword evidence="2" id="KW-1185">Reference proteome</keyword>
<evidence type="ECO:0000313" key="2">
    <source>
        <dbReference type="Proteomes" id="UP001477947"/>
    </source>
</evidence>
<name>A0ABZ3FII4_9FIRM</name>
<dbReference type="InterPro" id="IPR006439">
    <property type="entry name" value="HAD-SF_hydro_IA"/>
</dbReference>
<dbReference type="InterPro" id="IPR036412">
    <property type="entry name" value="HAD-like_sf"/>
</dbReference>
<dbReference type="SFLD" id="SFLDS00003">
    <property type="entry name" value="Haloacid_Dehalogenase"/>
    <property type="match status" value="1"/>
</dbReference>
<dbReference type="PANTHER" id="PTHR43434:SF1">
    <property type="entry name" value="PHOSPHOGLYCOLATE PHOSPHATASE"/>
    <property type="match status" value="1"/>
</dbReference>
<dbReference type="InterPro" id="IPR050155">
    <property type="entry name" value="HAD-like_hydrolase_sf"/>
</dbReference>
<keyword evidence="1" id="KW-0378">Hydrolase</keyword>
<dbReference type="SUPFAM" id="SSF56784">
    <property type="entry name" value="HAD-like"/>
    <property type="match status" value="1"/>
</dbReference>
<dbReference type="EC" id="3.6.1.1" evidence="1"/>
<organism evidence="1 2">
    <name type="scientific">Terrisporobacter petrolearius</name>
    <dbReference type="NCBI Taxonomy" id="1460447"/>
    <lineage>
        <taxon>Bacteria</taxon>
        <taxon>Bacillati</taxon>
        <taxon>Bacillota</taxon>
        <taxon>Clostridia</taxon>
        <taxon>Peptostreptococcales</taxon>
        <taxon>Peptostreptococcaceae</taxon>
        <taxon>Terrisporobacter</taxon>
    </lineage>
</organism>
<dbReference type="Proteomes" id="UP001477947">
    <property type="component" value="Chromosome"/>
</dbReference>
<dbReference type="InterPro" id="IPR041492">
    <property type="entry name" value="HAD_2"/>
</dbReference>
<dbReference type="SFLD" id="SFLDG01129">
    <property type="entry name" value="C1.5:_HAD__Beta-PGM__Phosphata"/>
    <property type="match status" value="1"/>
</dbReference>
<dbReference type="PANTHER" id="PTHR43434">
    <property type="entry name" value="PHOSPHOGLYCOLATE PHOSPHATASE"/>
    <property type="match status" value="1"/>
</dbReference>
<gene>
    <name evidence="1" type="primary">ppaX_2</name>
    <name evidence="1" type="ORF">TPELB_31180</name>
</gene>
<dbReference type="Gene3D" id="3.40.50.1000">
    <property type="entry name" value="HAD superfamily/HAD-like"/>
    <property type="match status" value="1"/>
</dbReference>
<dbReference type="GO" id="GO:0004427">
    <property type="term" value="F:inorganic diphosphate phosphatase activity"/>
    <property type="evidence" value="ECO:0007669"/>
    <property type="project" value="UniProtKB-EC"/>
</dbReference>
<reference evidence="1 2" key="1">
    <citation type="submission" date="2024-04" db="EMBL/GenBank/DDBJ databases">
        <title>Isolation and characterization of novel acetogenic strains of the genera Terrisporobacter and Acetoanaerobium.</title>
        <authorList>
            <person name="Boeer T."/>
            <person name="Schueler M.A."/>
            <person name="Lueschen A."/>
            <person name="Eysell L."/>
            <person name="Droege J."/>
            <person name="Heinemann M."/>
            <person name="Engelhardt L."/>
            <person name="Basen M."/>
            <person name="Daniel R."/>
        </authorList>
    </citation>
    <scope>NUCLEOTIDE SEQUENCE [LARGE SCALE GENOMIC DNA]</scope>
    <source>
        <strain evidence="1 2">ELB</strain>
    </source>
</reference>
<proteinExistence type="predicted"/>